<dbReference type="PANTHER" id="PTHR23504">
    <property type="entry name" value="MAJOR FACILITATOR SUPERFAMILY DOMAIN-CONTAINING PROTEIN 10"/>
    <property type="match status" value="1"/>
</dbReference>
<evidence type="ECO:0008006" key="10">
    <source>
        <dbReference type="Google" id="ProtNLM"/>
    </source>
</evidence>
<evidence type="ECO:0000256" key="1">
    <source>
        <dbReference type="ARBA" id="ARBA00004141"/>
    </source>
</evidence>
<dbReference type="Pfam" id="PF07690">
    <property type="entry name" value="MFS_1"/>
    <property type="match status" value="1"/>
</dbReference>
<evidence type="ECO:0000313" key="8">
    <source>
        <dbReference type="EMBL" id="KAF9585725.1"/>
    </source>
</evidence>
<gene>
    <name evidence="8" type="ORF">BGW38_001064</name>
</gene>
<evidence type="ECO:0000256" key="7">
    <source>
        <dbReference type="SAM" id="Phobius"/>
    </source>
</evidence>
<feature type="transmembrane region" description="Helical" evidence="7">
    <location>
        <begin position="31"/>
        <end position="52"/>
    </location>
</feature>
<feature type="transmembrane region" description="Helical" evidence="7">
    <location>
        <begin position="525"/>
        <end position="548"/>
    </location>
</feature>
<feature type="transmembrane region" description="Helical" evidence="7">
    <location>
        <begin position="414"/>
        <end position="436"/>
    </location>
</feature>
<evidence type="ECO:0000256" key="5">
    <source>
        <dbReference type="ARBA" id="ARBA00023136"/>
    </source>
</evidence>
<dbReference type="EMBL" id="JAABOA010000132">
    <property type="protein sequence ID" value="KAF9585725.1"/>
    <property type="molecule type" value="Genomic_DNA"/>
</dbReference>
<dbReference type="AlphaFoldDB" id="A0A9P6G3T7"/>
<reference evidence="8" key="1">
    <citation type="journal article" date="2020" name="Fungal Divers.">
        <title>Resolving the Mortierellaceae phylogeny through synthesis of multi-gene phylogenetics and phylogenomics.</title>
        <authorList>
            <person name="Vandepol N."/>
            <person name="Liber J."/>
            <person name="Desiro A."/>
            <person name="Na H."/>
            <person name="Kennedy M."/>
            <person name="Barry K."/>
            <person name="Grigoriev I.V."/>
            <person name="Miller A.N."/>
            <person name="O'Donnell K."/>
            <person name="Stajich J.E."/>
            <person name="Bonito G."/>
        </authorList>
    </citation>
    <scope>NUCLEOTIDE SEQUENCE</scope>
    <source>
        <strain evidence="8">KOD1015</strain>
    </source>
</reference>
<evidence type="ECO:0000256" key="3">
    <source>
        <dbReference type="ARBA" id="ARBA00022692"/>
    </source>
</evidence>
<name>A0A9P6G3T7_9FUNG</name>
<feature type="compositionally biased region" description="Polar residues" evidence="6">
    <location>
        <begin position="147"/>
        <end position="156"/>
    </location>
</feature>
<feature type="transmembrane region" description="Helical" evidence="7">
    <location>
        <begin position="484"/>
        <end position="505"/>
    </location>
</feature>
<dbReference type="GO" id="GO:0016020">
    <property type="term" value="C:membrane"/>
    <property type="evidence" value="ECO:0007669"/>
    <property type="project" value="UniProtKB-SubCell"/>
</dbReference>
<dbReference type="SUPFAM" id="SSF103473">
    <property type="entry name" value="MFS general substrate transporter"/>
    <property type="match status" value="1"/>
</dbReference>
<dbReference type="PANTHER" id="PTHR23504:SF15">
    <property type="entry name" value="MAJOR FACILITATOR SUPERFAMILY (MFS) PROFILE DOMAIN-CONTAINING PROTEIN"/>
    <property type="match status" value="1"/>
</dbReference>
<organism evidence="8 9">
    <name type="scientific">Lunasporangiospora selenospora</name>
    <dbReference type="NCBI Taxonomy" id="979761"/>
    <lineage>
        <taxon>Eukaryota</taxon>
        <taxon>Fungi</taxon>
        <taxon>Fungi incertae sedis</taxon>
        <taxon>Mucoromycota</taxon>
        <taxon>Mortierellomycotina</taxon>
        <taxon>Mortierellomycetes</taxon>
        <taxon>Mortierellales</taxon>
        <taxon>Mortierellaceae</taxon>
        <taxon>Lunasporangiospora</taxon>
    </lineage>
</organism>
<keyword evidence="9" id="KW-1185">Reference proteome</keyword>
<dbReference type="Proteomes" id="UP000780801">
    <property type="component" value="Unassembled WGS sequence"/>
</dbReference>
<keyword evidence="4 7" id="KW-1133">Transmembrane helix</keyword>
<feature type="compositionally biased region" description="Basic and acidic residues" evidence="6">
    <location>
        <begin position="134"/>
        <end position="146"/>
    </location>
</feature>
<accession>A0A9P6G3T7</accession>
<feature type="region of interest" description="Disordered" evidence="6">
    <location>
        <begin position="125"/>
        <end position="157"/>
    </location>
</feature>
<evidence type="ECO:0000256" key="6">
    <source>
        <dbReference type="SAM" id="MobiDB-lite"/>
    </source>
</evidence>
<dbReference type="InterPro" id="IPR011701">
    <property type="entry name" value="MFS"/>
</dbReference>
<sequence length="591" mass="65106">MFILLIGNIGVAKSMLGEIADPSNQSRAFSIFGFAWGIGMIIGPVLGGYLANPAKNFPEIFGNWPFFIEYPYFLPCLAASIWGIIGFTIGFFFLVETNQKPRPINEKQDLCIASEDLLAPTSSLYAHQDPQNAPDHENLRVPKRDNSSFSTANTISSRHEVDLERQPLLLSSSERIPQQHPQTLTLTPNNAANQSMQYGSMATLTSGPVDMSQTNNLNTHANNIPSACSTLSHRSIPVRHTVDPQNFHSNGPFGMSYPNYSVNTRDRSSFYTQSRRFSSDALAASHHPSTGYGRSGTESLVPEASSAYGYGHSYVFEGPVGGSTEQDARFDSRSIGRRSVAPSQIYILPMNPNNKDPGQPVQVVVVQSQQGLSPLSIATIISYSTLALHSIICEEVYTLYAVTPLKSGGLGWNAIQLSTSLATMGIFQLLLQFVVYPRLERIFSAVILFRVAQVIYVCVYMSFPMIRKFLVDEDDVETGGQTDLVRYSVLFVLIFKYVCSVFSYTSVMVMITNSAPAHLLGTVNGIGQMAASFMRAFGPALGGIVWAWSLSNKLQFPFNYFFVFLLMSSVAILCFIHSLTLPVELSRKKLN</sequence>
<evidence type="ECO:0000256" key="4">
    <source>
        <dbReference type="ARBA" id="ARBA00022989"/>
    </source>
</evidence>
<dbReference type="OrthoDB" id="419616at2759"/>
<keyword evidence="2" id="KW-0813">Transport</keyword>
<feature type="transmembrane region" description="Helical" evidence="7">
    <location>
        <begin position="442"/>
        <end position="463"/>
    </location>
</feature>
<dbReference type="Gene3D" id="1.20.1250.20">
    <property type="entry name" value="MFS general substrate transporter like domains"/>
    <property type="match status" value="2"/>
</dbReference>
<protein>
    <recommendedName>
        <fullName evidence="10">Major facilitator superfamily (MFS) profile domain-containing protein</fullName>
    </recommendedName>
</protein>
<dbReference type="GO" id="GO:0022857">
    <property type="term" value="F:transmembrane transporter activity"/>
    <property type="evidence" value="ECO:0007669"/>
    <property type="project" value="InterPro"/>
</dbReference>
<keyword evidence="3 7" id="KW-0812">Transmembrane</keyword>
<keyword evidence="5 7" id="KW-0472">Membrane</keyword>
<evidence type="ECO:0000313" key="9">
    <source>
        <dbReference type="Proteomes" id="UP000780801"/>
    </source>
</evidence>
<evidence type="ECO:0000256" key="2">
    <source>
        <dbReference type="ARBA" id="ARBA00022448"/>
    </source>
</evidence>
<feature type="transmembrane region" description="Helical" evidence="7">
    <location>
        <begin position="560"/>
        <end position="581"/>
    </location>
</feature>
<comment type="subcellular location">
    <subcellularLocation>
        <location evidence="1">Membrane</location>
        <topology evidence="1">Multi-pass membrane protein</topology>
    </subcellularLocation>
</comment>
<dbReference type="InterPro" id="IPR036259">
    <property type="entry name" value="MFS_trans_sf"/>
</dbReference>
<feature type="transmembrane region" description="Helical" evidence="7">
    <location>
        <begin position="72"/>
        <end position="95"/>
    </location>
</feature>
<comment type="caution">
    <text evidence="8">The sequence shown here is derived from an EMBL/GenBank/DDBJ whole genome shotgun (WGS) entry which is preliminary data.</text>
</comment>
<proteinExistence type="predicted"/>